<dbReference type="HOGENOM" id="CLU_026152_3_0_0"/>
<keyword evidence="3" id="KW-1185">Reference proteome</keyword>
<sequence>MTFLRAVTLLALIWLAFDPGPAVSFAVYVLIGVQVIGWLWPRLAGRYIVWQRHAPLVLAPDEVGEVTITISYQGRLPLPYLIVTEDVPPSLSAVTRKRWVLSLRPGQRYTLRYQVQGRQRGLYWLGPLRLVIGTVIDRNEVLIGEHQPTPLTIVPHVVPLPLLELPAGLPYSQERRRLSLFDDPAQTIGVRHYRPGDSPRLIDWKTSARLGELHVRELAPVIARMTVIALEFSETAYRGRFARDDRERAVIATASLATTLINRQQAVGLCSNGYDPLTKAPIVPLLPRAEHDHLRTLLLLLGRIEPVSTGSVLTELSSGTLNLSWGSTLITVTAALDEAWLAGLTMLRRRGLYVAVILADPGPSDVLQARRYGIAAYRLDRAGGIVVDA</sequence>
<gene>
    <name evidence="2" type="ordered locus">Cagg_2612</name>
</gene>
<evidence type="ECO:0000313" key="3">
    <source>
        <dbReference type="Proteomes" id="UP000002508"/>
    </source>
</evidence>
<evidence type="ECO:0000259" key="1">
    <source>
        <dbReference type="Pfam" id="PF01882"/>
    </source>
</evidence>
<dbReference type="Proteomes" id="UP000002508">
    <property type="component" value="Chromosome"/>
</dbReference>
<dbReference type="eggNOG" id="COG1721">
    <property type="taxonomic scope" value="Bacteria"/>
</dbReference>
<proteinExistence type="predicted"/>
<dbReference type="AlphaFoldDB" id="B8G4K5"/>
<reference evidence="2" key="1">
    <citation type="submission" date="2008-12" db="EMBL/GenBank/DDBJ databases">
        <title>Complete sequence of Chloroflexus aggregans DSM 9485.</title>
        <authorList>
            <consortium name="US DOE Joint Genome Institute"/>
            <person name="Lucas S."/>
            <person name="Copeland A."/>
            <person name="Lapidus A."/>
            <person name="Glavina del Rio T."/>
            <person name="Dalin E."/>
            <person name="Tice H."/>
            <person name="Pitluck S."/>
            <person name="Foster B."/>
            <person name="Larimer F."/>
            <person name="Land M."/>
            <person name="Hauser L."/>
            <person name="Kyrpides N."/>
            <person name="Mikhailova N."/>
            <person name="Bryant D."/>
            <person name="Richardson P."/>
        </authorList>
    </citation>
    <scope>NUCLEOTIDE SEQUENCE</scope>
    <source>
        <strain evidence="2">DSM 9485</strain>
    </source>
</reference>
<dbReference type="RefSeq" id="WP_015941339.1">
    <property type="nucleotide sequence ID" value="NC_011831.1"/>
</dbReference>
<feature type="domain" description="DUF58" evidence="1">
    <location>
        <begin position="190"/>
        <end position="361"/>
    </location>
</feature>
<dbReference type="STRING" id="326427.Cagg_2612"/>
<name>B8G4K5_CHLAD</name>
<evidence type="ECO:0000313" key="2">
    <source>
        <dbReference type="EMBL" id="ACL25481.1"/>
    </source>
</evidence>
<dbReference type="PANTHER" id="PTHR34351:SF2">
    <property type="entry name" value="DUF58 DOMAIN-CONTAINING PROTEIN"/>
    <property type="match status" value="1"/>
</dbReference>
<organism evidence="2 3">
    <name type="scientific">Chloroflexus aggregans (strain MD-66 / DSM 9485)</name>
    <dbReference type="NCBI Taxonomy" id="326427"/>
    <lineage>
        <taxon>Bacteria</taxon>
        <taxon>Bacillati</taxon>
        <taxon>Chloroflexota</taxon>
        <taxon>Chloroflexia</taxon>
        <taxon>Chloroflexales</taxon>
        <taxon>Chloroflexineae</taxon>
        <taxon>Chloroflexaceae</taxon>
        <taxon>Chloroflexus</taxon>
    </lineage>
</organism>
<dbReference type="InterPro" id="IPR002881">
    <property type="entry name" value="DUF58"/>
</dbReference>
<dbReference type="Pfam" id="PF01882">
    <property type="entry name" value="DUF58"/>
    <property type="match status" value="1"/>
</dbReference>
<dbReference type="KEGG" id="cag:Cagg_2612"/>
<dbReference type="PANTHER" id="PTHR34351">
    <property type="entry name" value="SLR1927 PROTEIN-RELATED"/>
    <property type="match status" value="1"/>
</dbReference>
<dbReference type="OrthoDB" id="9789943at2"/>
<dbReference type="EMBL" id="CP001337">
    <property type="protein sequence ID" value="ACL25481.1"/>
    <property type="molecule type" value="Genomic_DNA"/>
</dbReference>
<protein>
    <recommendedName>
        <fullName evidence="1">DUF58 domain-containing protein</fullName>
    </recommendedName>
</protein>
<accession>B8G4K5</accession>